<comment type="function">
    <text evidence="8">May be involved in fusion of retrograde transport vesicles derived from an endocytic compartment with the Golgi complex.</text>
</comment>
<keyword evidence="5 8" id="KW-1133">Transmembrane helix</keyword>
<feature type="region of interest" description="Disordered" evidence="9">
    <location>
        <begin position="1"/>
        <end position="21"/>
    </location>
</feature>
<proteinExistence type="inferred from homology"/>
<accession>A0A7S2TR41</accession>
<name>A0A7S2TR41_9EUKA</name>
<keyword evidence="4 8" id="KW-0653">Protein transport</keyword>
<evidence type="ECO:0000256" key="7">
    <source>
        <dbReference type="ARBA" id="ARBA00025800"/>
    </source>
</evidence>
<evidence type="ECO:0000256" key="9">
    <source>
        <dbReference type="SAM" id="MobiDB-lite"/>
    </source>
</evidence>
<dbReference type="GO" id="GO:0005737">
    <property type="term" value="C:cytoplasm"/>
    <property type="evidence" value="ECO:0007669"/>
    <property type="project" value="UniProtKB-ARBA"/>
</dbReference>
<comment type="caution">
    <text evidence="8">Lacks conserved residue(s) required for the propagation of feature annotation.</text>
</comment>
<dbReference type="Pfam" id="PF04178">
    <property type="entry name" value="Got1"/>
    <property type="match status" value="1"/>
</dbReference>
<evidence type="ECO:0000313" key="10">
    <source>
        <dbReference type="EMBL" id="CAD9765765.1"/>
    </source>
</evidence>
<evidence type="ECO:0000256" key="1">
    <source>
        <dbReference type="ARBA" id="ARBA00004141"/>
    </source>
</evidence>
<dbReference type="GO" id="GO:0016192">
    <property type="term" value="P:vesicle-mediated transport"/>
    <property type="evidence" value="ECO:0007669"/>
    <property type="project" value="InterPro"/>
</dbReference>
<evidence type="ECO:0000256" key="8">
    <source>
        <dbReference type="RuleBase" id="RU363111"/>
    </source>
</evidence>
<evidence type="ECO:0000256" key="5">
    <source>
        <dbReference type="ARBA" id="ARBA00022989"/>
    </source>
</evidence>
<dbReference type="GO" id="GO:0016020">
    <property type="term" value="C:membrane"/>
    <property type="evidence" value="ECO:0007669"/>
    <property type="project" value="UniProtKB-SubCell"/>
</dbReference>
<sequence length="198" mass="21999">MKVFSGQAAAEPDPPPPPPTFWESTLESVDKFFEMSYMQRMAGFAMTLISGLVMMGLASMYLPMVVIGMPQKFAFTYALSNLLLLLSSCFMVGPKKQVENMMQRHRAVAAIAWLTSTIGLLYVVWRMRFFLYVGIALTIQVSSLLLYVGTYLPWGNSVVVYILKTWISVSMKICKGVFCFCFNRGGSSSSSGSSLLPM</sequence>
<dbReference type="InterPro" id="IPR011691">
    <property type="entry name" value="Vesicle_transpt_SFT2"/>
</dbReference>
<keyword evidence="3 8" id="KW-0812">Transmembrane</keyword>
<evidence type="ECO:0000256" key="3">
    <source>
        <dbReference type="ARBA" id="ARBA00022692"/>
    </source>
</evidence>
<evidence type="ECO:0000256" key="2">
    <source>
        <dbReference type="ARBA" id="ARBA00022448"/>
    </source>
</evidence>
<evidence type="ECO:0000256" key="6">
    <source>
        <dbReference type="ARBA" id="ARBA00023136"/>
    </source>
</evidence>
<organism evidence="10">
    <name type="scientific">Lotharella oceanica</name>
    <dbReference type="NCBI Taxonomy" id="641309"/>
    <lineage>
        <taxon>Eukaryota</taxon>
        <taxon>Sar</taxon>
        <taxon>Rhizaria</taxon>
        <taxon>Cercozoa</taxon>
        <taxon>Chlorarachniophyceae</taxon>
        <taxon>Lotharella</taxon>
    </lineage>
</organism>
<comment type="subcellular location">
    <subcellularLocation>
        <location evidence="1 8">Membrane</location>
        <topology evidence="1 8">Multi-pass membrane protein</topology>
    </subcellularLocation>
</comment>
<gene>
    <name evidence="10" type="ORF">LSP00402_LOCUS10831</name>
</gene>
<dbReference type="GO" id="GO:0015031">
    <property type="term" value="P:protein transport"/>
    <property type="evidence" value="ECO:0007669"/>
    <property type="project" value="UniProtKB-KW"/>
</dbReference>
<dbReference type="InterPro" id="IPR007305">
    <property type="entry name" value="Vesicle_transpt_Got1/SFT2"/>
</dbReference>
<reference evidence="10" key="1">
    <citation type="submission" date="2021-01" db="EMBL/GenBank/DDBJ databases">
        <authorList>
            <person name="Corre E."/>
            <person name="Pelletier E."/>
            <person name="Niang G."/>
            <person name="Scheremetjew M."/>
            <person name="Finn R."/>
            <person name="Kale V."/>
            <person name="Holt S."/>
            <person name="Cochrane G."/>
            <person name="Meng A."/>
            <person name="Brown T."/>
            <person name="Cohen L."/>
        </authorList>
    </citation>
    <scope>NUCLEOTIDE SEQUENCE</scope>
    <source>
        <strain evidence="10">CCMP622</strain>
    </source>
</reference>
<feature type="transmembrane region" description="Helical" evidence="8">
    <location>
        <begin position="41"/>
        <end position="62"/>
    </location>
</feature>
<dbReference type="EMBL" id="HBHP01017456">
    <property type="protein sequence ID" value="CAD9765765.1"/>
    <property type="molecule type" value="Transcribed_RNA"/>
</dbReference>
<dbReference type="PANTHER" id="PTHR23137">
    <property type="entry name" value="VESICLE TRANSPORT PROTEIN-RELATED"/>
    <property type="match status" value="1"/>
</dbReference>
<keyword evidence="6 8" id="KW-0472">Membrane</keyword>
<dbReference type="AlphaFoldDB" id="A0A7S2TR41"/>
<dbReference type="GO" id="GO:0012505">
    <property type="term" value="C:endomembrane system"/>
    <property type="evidence" value="ECO:0007669"/>
    <property type="project" value="UniProtKB-ARBA"/>
</dbReference>
<keyword evidence="2 8" id="KW-0813">Transport</keyword>
<comment type="similarity">
    <text evidence="7 8">Belongs to the SFT2 family.</text>
</comment>
<feature type="transmembrane region" description="Helical" evidence="8">
    <location>
        <begin position="74"/>
        <end position="93"/>
    </location>
</feature>
<feature type="transmembrane region" description="Helical" evidence="8">
    <location>
        <begin position="105"/>
        <end position="125"/>
    </location>
</feature>
<evidence type="ECO:0000256" key="4">
    <source>
        <dbReference type="ARBA" id="ARBA00022927"/>
    </source>
</evidence>
<protein>
    <recommendedName>
        <fullName evidence="8">Vesicle transport protein</fullName>
    </recommendedName>
</protein>